<name>A0ABV8H144_9BACI</name>
<dbReference type="InterPro" id="IPR027275">
    <property type="entry name" value="PRC-brl_dom"/>
</dbReference>
<dbReference type="EMBL" id="JBHSAO010000008">
    <property type="protein sequence ID" value="MFC4024567.1"/>
    <property type="molecule type" value="Genomic_DNA"/>
</dbReference>
<sequence>MYYYTSQMKNFSIHATDGEMGKIKDLYFNDQNWNIRYAIVDTRKWLPGRKVLLPPNTFVSVNNNDEYVDVEYDKDTIRNSPPVPENEDLSSEQENNLVDYYGWNSFRDNALLGTERTPLGTFEQSSRHKEKVPEEPHLRREQHQSNEKNLRSEDETIGFKVHAKDGKIGKIVDMIYDSEQWEIKYIVVNSNENLLDEELFIYRVEQINTVDWFEKDLYINDSVKGISNSEPFTNKKDILVNL</sequence>
<dbReference type="Gene3D" id="3.90.50.10">
    <property type="entry name" value="Photosynthetic Reaction Center, subunit H, domain 2"/>
    <property type="match status" value="2"/>
</dbReference>
<evidence type="ECO:0000259" key="2">
    <source>
        <dbReference type="Pfam" id="PF05239"/>
    </source>
</evidence>
<evidence type="ECO:0000256" key="1">
    <source>
        <dbReference type="SAM" id="MobiDB-lite"/>
    </source>
</evidence>
<proteinExistence type="predicted"/>
<gene>
    <name evidence="3" type="ORF">ACFOUV_12240</name>
</gene>
<dbReference type="Pfam" id="PF05239">
    <property type="entry name" value="PRC"/>
    <property type="match status" value="1"/>
</dbReference>
<evidence type="ECO:0000313" key="4">
    <source>
        <dbReference type="Proteomes" id="UP001595772"/>
    </source>
</evidence>
<keyword evidence="4" id="KW-1185">Reference proteome</keyword>
<feature type="region of interest" description="Disordered" evidence="1">
    <location>
        <begin position="118"/>
        <end position="153"/>
    </location>
</feature>
<dbReference type="InterPro" id="IPR014747">
    <property type="entry name" value="Bac_photo_RC_H_C"/>
</dbReference>
<feature type="domain" description="PRC-barrel" evidence="2">
    <location>
        <begin position="4"/>
        <end position="75"/>
    </location>
</feature>
<dbReference type="Proteomes" id="UP001595772">
    <property type="component" value="Unassembled WGS sequence"/>
</dbReference>
<evidence type="ECO:0000313" key="3">
    <source>
        <dbReference type="EMBL" id="MFC4024567.1"/>
    </source>
</evidence>
<organism evidence="3 4">
    <name type="scientific">Oceanobacillus longus</name>
    <dbReference type="NCBI Taxonomy" id="930120"/>
    <lineage>
        <taxon>Bacteria</taxon>
        <taxon>Bacillati</taxon>
        <taxon>Bacillota</taxon>
        <taxon>Bacilli</taxon>
        <taxon>Bacillales</taxon>
        <taxon>Bacillaceae</taxon>
        <taxon>Oceanobacillus</taxon>
    </lineage>
</organism>
<dbReference type="InterPro" id="IPR011033">
    <property type="entry name" value="PRC_barrel-like_sf"/>
</dbReference>
<accession>A0ABV8H144</accession>
<protein>
    <submittedName>
        <fullName evidence="3">PRC-barrel domain-containing protein</fullName>
    </submittedName>
</protein>
<reference evidence="4" key="1">
    <citation type="journal article" date="2019" name="Int. J. Syst. Evol. Microbiol.">
        <title>The Global Catalogue of Microorganisms (GCM) 10K type strain sequencing project: providing services to taxonomists for standard genome sequencing and annotation.</title>
        <authorList>
            <consortium name="The Broad Institute Genomics Platform"/>
            <consortium name="The Broad Institute Genome Sequencing Center for Infectious Disease"/>
            <person name="Wu L."/>
            <person name="Ma J."/>
        </authorList>
    </citation>
    <scope>NUCLEOTIDE SEQUENCE [LARGE SCALE GENOMIC DNA]</scope>
    <source>
        <strain evidence="4">IBRC-M 10703</strain>
    </source>
</reference>
<comment type="caution">
    <text evidence="3">The sequence shown here is derived from an EMBL/GenBank/DDBJ whole genome shotgun (WGS) entry which is preliminary data.</text>
</comment>
<feature type="compositionally biased region" description="Basic and acidic residues" evidence="1">
    <location>
        <begin position="125"/>
        <end position="153"/>
    </location>
</feature>
<dbReference type="RefSeq" id="WP_379497055.1">
    <property type="nucleotide sequence ID" value="NZ_JBHSAO010000008.1"/>
</dbReference>
<dbReference type="SUPFAM" id="SSF50346">
    <property type="entry name" value="PRC-barrel domain"/>
    <property type="match status" value="2"/>
</dbReference>